<dbReference type="OrthoDB" id="156617at2"/>
<keyword evidence="5 7" id="KW-1133">Transmembrane helix</keyword>
<evidence type="ECO:0000313" key="10">
    <source>
        <dbReference type="Proteomes" id="UP000002318"/>
    </source>
</evidence>
<evidence type="ECO:0000256" key="4">
    <source>
        <dbReference type="ARBA" id="ARBA00022692"/>
    </source>
</evidence>
<evidence type="ECO:0000256" key="1">
    <source>
        <dbReference type="ARBA" id="ARBA00004651"/>
    </source>
</evidence>
<dbReference type="AlphaFoldDB" id="E1R2R7"/>
<dbReference type="PANTHER" id="PTHR43744">
    <property type="entry name" value="ABC TRANSPORTER PERMEASE PROTEIN MG189-RELATED-RELATED"/>
    <property type="match status" value="1"/>
</dbReference>
<dbReference type="EMBL" id="CP002116">
    <property type="protein sequence ID" value="ADK80349.1"/>
    <property type="molecule type" value="Genomic_DNA"/>
</dbReference>
<feature type="transmembrane region" description="Helical" evidence="7">
    <location>
        <begin position="12"/>
        <end position="35"/>
    </location>
</feature>
<dbReference type="Proteomes" id="UP000002318">
    <property type="component" value="Chromosome"/>
</dbReference>
<reference evidence="9 10" key="1">
    <citation type="journal article" date="2010" name="Stand. Genomic Sci.">
        <title>Complete genome sequence of Spirochaeta smaragdinae type strain (SEBR 4228).</title>
        <authorList>
            <person name="Mavromatis K."/>
            <person name="Yasawong M."/>
            <person name="Chertkov O."/>
            <person name="Lapidus A."/>
            <person name="Lucas S."/>
            <person name="Nolan M."/>
            <person name="Del Rio T.G."/>
            <person name="Tice H."/>
            <person name="Cheng J.F."/>
            <person name="Pitluck S."/>
            <person name="Liolios K."/>
            <person name="Ivanova N."/>
            <person name="Tapia R."/>
            <person name="Han C."/>
            <person name="Bruce D."/>
            <person name="Goodwin L."/>
            <person name="Pati A."/>
            <person name="Chen A."/>
            <person name="Palaniappan K."/>
            <person name="Land M."/>
            <person name="Hauser L."/>
            <person name="Chang Y.J."/>
            <person name="Jeffries C.D."/>
            <person name="Detter J.C."/>
            <person name="Rohde M."/>
            <person name="Brambilla E."/>
            <person name="Spring S."/>
            <person name="Goker M."/>
            <person name="Sikorski J."/>
            <person name="Woyke T."/>
            <person name="Bristow J."/>
            <person name="Eisen J.A."/>
            <person name="Markowitz V."/>
            <person name="Hugenholtz P."/>
            <person name="Klenk H.P."/>
            <person name="Kyrpides N.C."/>
        </authorList>
    </citation>
    <scope>NUCLEOTIDE SEQUENCE [LARGE SCALE GENOMIC DNA]</scope>
    <source>
        <strain evidence="10">DSM 11293 / JCM 15392 / SEBR 4228</strain>
    </source>
</reference>
<evidence type="ECO:0000256" key="5">
    <source>
        <dbReference type="ARBA" id="ARBA00022989"/>
    </source>
</evidence>
<dbReference type="RefSeq" id="WP_013253813.1">
    <property type="nucleotide sequence ID" value="NC_014364.1"/>
</dbReference>
<feature type="transmembrane region" description="Helical" evidence="7">
    <location>
        <begin position="77"/>
        <end position="96"/>
    </location>
</feature>
<dbReference type="HOGENOM" id="CLU_016047_1_2_12"/>
<comment type="subcellular location">
    <subcellularLocation>
        <location evidence="1 7">Cell membrane</location>
        <topology evidence="1 7">Multi-pass membrane protein</topology>
    </subcellularLocation>
</comment>
<dbReference type="InterPro" id="IPR000515">
    <property type="entry name" value="MetI-like"/>
</dbReference>
<feature type="transmembrane region" description="Helical" evidence="7">
    <location>
        <begin position="181"/>
        <end position="204"/>
    </location>
</feature>
<keyword evidence="4 7" id="KW-0812">Transmembrane</keyword>
<dbReference type="PANTHER" id="PTHR43744:SF3">
    <property type="entry name" value="LACTOSE TRANSPORT SYSTEM PERMEASE PROTEIN LACG"/>
    <property type="match status" value="1"/>
</dbReference>
<keyword evidence="10" id="KW-1185">Reference proteome</keyword>
<feature type="domain" description="ABC transmembrane type-1" evidence="8">
    <location>
        <begin position="73"/>
        <end position="264"/>
    </location>
</feature>
<evidence type="ECO:0000259" key="8">
    <source>
        <dbReference type="PROSITE" id="PS50928"/>
    </source>
</evidence>
<evidence type="ECO:0000313" key="9">
    <source>
        <dbReference type="EMBL" id="ADK80349.1"/>
    </source>
</evidence>
<accession>E1R2R7</accession>
<organism evidence="9 10">
    <name type="scientific">Sediminispirochaeta smaragdinae (strain DSM 11293 / JCM 15392 / SEBR 4228)</name>
    <name type="common">Spirochaeta smaragdinae</name>
    <dbReference type="NCBI Taxonomy" id="573413"/>
    <lineage>
        <taxon>Bacteria</taxon>
        <taxon>Pseudomonadati</taxon>
        <taxon>Spirochaetota</taxon>
        <taxon>Spirochaetia</taxon>
        <taxon>Spirochaetales</taxon>
        <taxon>Spirochaetaceae</taxon>
        <taxon>Sediminispirochaeta</taxon>
    </lineage>
</organism>
<evidence type="ECO:0000256" key="3">
    <source>
        <dbReference type="ARBA" id="ARBA00022475"/>
    </source>
</evidence>
<dbReference type="eggNOG" id="COG0395">
    <property type="taxonomic scope" value="Bacteria"/>
</dbReference>
<gene>
    <name evidence="9" type="ordered locus">Spirs_1222</name>
</gene>
<evidence type="ECO:0000256" key="7">
    <source>
        <dbReference type="RuleBase" id="RU363032"/>
    </source>
</evidence>
<name>E1R2R7_SEDSS</name>
<dbReference type="InterPro" id="IPR035906">
    <property type="entry name" value="MetI-like_sf"/>
</dbReference>
<dbReference type="Gene3D" id="1.10.3720.10">
    <property type="entry name" value="MetI-like"/>
    <property type="match status" value="1"/>
</dbReference>
<dbReference type="GO" id="GO:0005886">
    <property type="term" value="C:plasma membrane"/>
    <property type="evidence" value="ECO:0007669"/>
    <property type="project" value="UniProtKB-SubCell"/>
</dbReference>
<dbReference type="Pfam" id="PF00528">
    <property type="entry name" value="BPD_transp_1"/>
    <property type="match status" value="1"/>
</dbReference>
<dbReference type="SUPFAM" id="SSF161098">
    <property type="entry name" value="MetI-like"/>
    <property type="match status" value="1"/>
</dbReference>
<keyword evidence="6 7" id="KW-0472">Membrane</keyword>
<dbReference type="PROSITE" id="PS50928">
    <property type="entry name" value="ABC_TM1"/>
    <property type="match status" value="1"/>
</dbReference>
<keyword evidence="3" id="KW-1003">Cell membrane</keyword>
<dbReference type="KEGG" id="ssm:Spirs_1222"/>
<keyword evidence="2 7" id="KW-0813">Transport</keyword>
<dbReference type="STRING" id="573413.Spirs_1222"/>
<feature type="transmembrane region" description="Helical" evidence="7">
    <location>
        <begin position="245"/>
        <end position="264"/>
    </location>
</feature>
<dbReference type="GO" id="GO:0055085">
    <property type="term" value="P:transmembrane transport"/>
    <property type="evidence" value="ECO:0007669"/>
    <property type="project" value="InterPro"/>
</dbReference>
<sequence length="279" mass="31142">MNGMNGRQTISSMILYVIMFIAAFLFLFPLLFVFLNSLKPLQEIISHPLSLPTKLVWSNYTNAWKIVNFPLLFKNTFIVTLFSLLGIILFATMVAWWHVRHPSRYSKILTTAIIMSILIPFASIMIPLVQVLGRIGINNTLFGAVLTYWGIGLAFAYFLMRGAVMALPAELEEAAKIDGYGTIPIFFTIVLPLLAPTMMSVLVMDGFWIWNDVMVPLIVINNHALSTIQLGINRLFGMYNSRWEVALPALVLSMIPILVVFIAAQKKIMAGILSGAVKG</sequence>
<feature type="transmembrane region" description="Helical" evidence="7">
    <location>
        <begin position="141"/>
        <end position="160"/>
    </location>
</feature>
<evidence type="ECO:0000256" key="2">
    <source>
        <dbReference type="ARBA" id="ARBA00022448"/>
    </source>
</evidence>
<dbReference type="CDD" id="cd06261">
    <property type="entry name" value="TM_PBP2"/>
    <property type="match status" value="1"/>
</dbReference>
<proteinExistence type="inferred from homology"/>
<protein>
    <submittedName>
        <fullName evidence="9">Binding-protein-dependent transport systems inner membrane component</fullName>
    </submittedName>
</protein>
<feature type="transmembrane region" description="Helical" evidence="7">
    <location>
        <begin position="108"/>
        <end position="129"/>
    </location>
</feature>
<comment type="similarity">
    <text evidence="7">Belongs to the binding-protein-dependent transport system permease family.</text>
</comment>
<evidence type="ECO:0000256" key="6">
    <source>
        <dbReference type="ARBA" id="ARBA00023136"/>
    </source>
</evidence>